<dbReference type="InterPro" id="IPR012340">
    <property type="entry name" value="NA-bd_OB-fold"/>
</dbReference>
<dbReference type="InterPro" id="IPR002059">
    <property type="entry name" value="CSP_DNA-bd"/>
</dbReference>
<dbReference type="PIRSF" id="PIRSF002599">
    <property type="entry name" value="Cold_shock_A"/>
    <property type="match status" value="1"/>
</dbReference>
<name>A0ABM9AQ56_9BACT</name>
<proteinExistence type="predicted"/>
<comment type="subcellular location">
    <subcellularLocation>
        <location evidence="1 3">Cytoplasm</location>
    </subcellularLocation>
</comment>
<dbReference type="SMART" id="SM00357">
    <property type="entry name" value="CSP"/>
    <property type="match status" value="1"/>
</dbReference>
<dbReference type="Pfam" id="PF00313">
    <property type="entry name" value="CSD"/>
    <property type="match status" value="1"/>
</dbReference>
<evidence type="ECO:0000256" key="1">
    <source>
        <dbReference type="ARBA" id="ARBA00004496"/>
    </source>
</evidence>
<keyword evidence="6" id="KW-1185">Reference proteome</keyword>
<dbReference type="Gene3D" id="2.40.50.140">
    <property type="entry name" value="Nucleic acid-binding proteins"/>
    <property type="match status" value="1"/>
</dbReference>
<accession>A0ABM9AQ56</accession>
<dbReference type="Proteomes" id="UP000837932">
    <property type="component" value="Unassembled WGS sequence"/>
</dbReference>
<comment type="caution">
    <text evidence="5">The sequence shown here is derived from an EMBL/GenBank/DDBJ whole genome shotgun (WGS) entry which is preliminary data.</text>
</comment>
<gene>
    <name evidence="5" type="primary">scoF_2</name>
    <name evidence="5" type="ORF">EMA8858_02076</name>
</gene>
<organism evidence="5 6">
    <name type="scientific">Emticicia aquatica</name>
    <dbReference type="NCBI Taxonomy" id="1681835"/>
    <lineage>
        <taxon>Bacteria</taxon>
        <taxon>Pseudomonadati</taxon>
        <taxon>Bacteroidota</taxon>
        <taxon>Cytophagia</taxon>
        <taxon>Cytophagales</taxon>
        <taxon>Leadbetterellaceae</taxon>
        <taxon>Emticicia</taxon>
    </lineage>
</organism>
<dbReference type="CDD" id="cd04458">
    <property type="entry name" value="CSP_CDS"/>
    <property type="match status" value="1"/>
</dbReference>
<keyword evidence="2" id="KW-0963">Cytoplasm</keyword>
<dbReference type="SUPFAM" id="SSF50249">
    <property type="entry name" value="Nucleic acid-binding proteins"/>
    <property type="match status" value="1"/>
</dbReference>
<evidence type="ECO:0000256" key="2">
    <source>
        <dbReference type="ARBA" id="ARBA00022490"/>
    </source>
</evidence>
<dbReference type="InterPro" id="IPR019844">
    <property type="entry name" value="CSD_CS"/>
</dbReference>
<dbReference type="EMBL" id="CAKLPY010000002">
    <property type="protein sequence ID" value="CAH0995948.1"/>
    <property type="molecule type" value="Genomic_DNA"/>
</dbReference>
<evidence type="ECO:0000259" key="4">
    <source>
        <dbReference type="PROSITE" id="PS51857"/>
    </source>
</evidence>
<dbReference type="RefSeq" id="WP_238806523.1">
    <property type="nucleotide sequence ID" value="NZ_CAKLPY010000002.1"/>
</dbReference>
<dbReference type="PROSITE" id="PS51857">
    <property type="entry name" value="CSD_2"/>
    <property type="match status" value="1"/>
</dbReference>
<evidence type="ECO:0000313" key="5">
    <source>
        <dbReference type="EMBL" id="CAH0995948.1"/>
    </source>
</evidence>
<evidence type="ECO:0000256" key="3">
    <source>
        <dbReference type="RuleBase" id="RU000408"/>
    </source>
</evidence>
<dbReference type="PROSITE" id="PS00352">
    <property type="entry name" value="CSD_1"/>
    <property type="match status" value="1"/>
</dbReference>
<dbReference type="PANTHER" id="PTHR11544">
    <property type="entry name" value="COLD SHOCK DOMAIN CONTAINING PROTEINS"/>
    <property type="match status" value="1"/>
</dbReference>
<sequence>MPIGTVKFFNTTKGFGFIKDNQNGEEVFVHVSGLVDEIQEGDEVTYEVSDGKKGKTAVQVRLA</sequence>
<evidence type="ECO:0000313" key="6">
    <source>
        <dbReference type="Proteomes" id="UP000837932"/>
    </source>
</evidence>
<dbReference type="InterPro" id="IPR011129">
    <property type="entry name" value="CSD"/>
</dbReference>
<feature type="domain" description="CSD" evidence="4">
    <location>
        <begin position="1"/>
        <end position="62"/>
    </location>
</feature>
<dbReference type="PRINTS" id="PR00050">
    <property type="entry name" value="COLDSHOCK"/>
</dbReference>
<protein>
    <submittedName>
        <fullName evidence="5">Cold shock protein ScoF</fullName>
    </submittedName>
</protein>
<dbReference type="InterPro" id="IPR012156">
    <property type="entry name" value="Cold_shock_CspA"/>
</dbReference>
<dbReference type="InterPro" id="IPR050181">
    <property type="entry name" value="Cold_shock_domain"/>
</dbReference>
<reference evidence="5" key="1">
    <citation type="submission" date="2021-12" db="EMBL/GenBank/DDBJ databases">
        <authorList>
            <person name="Rodrigo-Torres L."/>
            <person name="Arahal R. D."/>
            <person name="Lucena T."/>
        </authorList>
    </citation>
    <scope>NUCLEOTIDE SEQUENCE</scope>
    <source>
        <strain evidence="5">CECT 8858</strain>
    </source>
</reference>